<organism evidence="2">
    <name type="scientific">uncultured Solirubrobacteraceae bacterium</name>
    <dbReference type="NCBI Taxonomy" id="1162706"/>
    <lineage>
        <taxon>Bacteria</taxon>
        <taxon>Bacillati</taxon>
        <taxon>Actinomycetota</taxon>
        <taxon>Thermoleophilia</taxon>
        <taxon>Solirubrobacterales</taxon>
        <taxon>Solirubrobacteraceae</taxon>
        <taxon>environmental samples</taxon>
    </lineage>
</organism>
<dbReference type="InterPro" id="IPR027417">
    <property type="entry name" value="P-loop_NTPase"/>
</dbReference>
<dbReference type="EMBL" id="CADCVQ010000171">
    <property type="protein sequence ID" value="CAA9531660.1"/>
    <property type="molecule type" value="Genomic_DNA"/>
</dbReference>
<dbReference type="InterPro" id="IPR000792">
    <property type="entry name" value="Tscrpt_reg_LuxR_C"/>
</dbReference>
<dbReference type="SUPFAM" id="SSF52540">
    <property type="entry name" value="P-loop containing nucleoside triphosphate hydrolases"/>
    <property type="match status" value="1"/>
</dbReference>
<dbReference type="Pfam" id="PF00196">
    <property type="entry name" value="GerE"/>
    <property type="match status" value="1"/>
</dbReference>
<dbReference type="SUPFAM" id="SSF48452">
    <property type="entry name" value="TPR-like"/>
    <property type="match status" value="1"/>
</dbReference>
<dbReference type="SUPFAM" id="SSF46894">
    <property type="entry name" value="C-terminal effector domain of the bipartite response regulators"/>
    <property type="match status" value="1"/>
</dbReference>
<dbReference type="PANTHER" id="PTHR47691:SF3">
    <property type="entry name" value="HTH-TYPE TRANSCRIPTIONAL REGULATOR RV0890C-RELATED"/>
    <property type="match status" value="1"/>
</dbReference>
<dbReference type="CDD" id="cd06170">
    <property type="entry name" value="LuxR_C_like"/>
    <property type="match status" value="1"/>
</dbReference>
<dbReference type="Pfam" id="PF25872">
    <property type="entry name" value="HTH_77"/>
    <property type="match status" value="1"/>
</dbReference>
<dbReference type="GO" id="GO:0006355">
    <property type="term" value="P:regulation of DNA-templated transcription"/>
    <property type="evidence" value="ECO:0007669"/>
    <property type="project" value="InterPro"/>
</dbReference>
<dbReference type="Gene3D" id="1.25.40.10">
    <property type="entry name" value="Tetratricopeptide repeat domain"/>
    <property type="match status" value="2"/>
</dbReference>
<dbReference type="PRINTS" id="PR00364">
    <property type="entry name" value="DISEASERSIST"/>
</dbReference>
<gene>
    <name evidence="2" type="ORF">AVDCRST_MAG67-4328</name>
</gene>
<dbReference type="Gene3D" id="3.40.50.300">
    <property type="entry name" value="P-loop containing nucleotide triphosphate hydrolases"/>
    <property type="match status" value="1"/>
</dbReference>
<proteinExistence type="predicted"/>
<protein>
    <submittedName>
        <fullName evidence="2">Cyclase homology domain / Predicted ATPase / Transcriptional regulator, LuxR family</fullName>
    </submittedName>
</protein>
<dbReference type="AlphaFoldDB" id="A0A6J4TUX5"/>
<dbReference type="InterPro" id="IPR036388">
    <property type="entry name" value="WH-like_DNA-bd_sf"/>
</dbReference>
<dbReference type="InterPro" id="IPR011990">
    <property type="entry name" value="TPR-like_helical_dom_sf"/>
</dbReference>
<dbReference type="Gene3D" id="1.10.10.10">
    <property type="entry name" value="Winged helix-like DNA-binding domain superfamily/Winged helix DNA-binding domain"/>
    <property type="match status" value="1"/>
</dbReference>
<dbReference type="GO" id="GO:0003677">
    <property type="term" value="F:DNA binding"/>
    <property type="evidence" value="ECO:0007669"/>
    <property type="project" value="InterPro"/>
</dbReference>
<dbReference type="PANTHER" id="PTHR47691">
    <property type="entry name" value="REGULATOR-RELATED"/>
    <property type="match status" value="1"/>
</dbReference>
<evidence type="ECO:0000313" key="2">
    <source>
        <dbReference type="EMBL" id="CAA9531660.1"/>
    </source>
</evidence>
<accession>A0A6J4TUX5</accession>
<dbReference type="PRINTS" id="PR00038">
    <property type="entry name" value="HTHLUXR"/>
</dbReference>
<dbReference type="InterPro" id="IPR016032">
    <property type="entry name" value="Sig_transdc_resp-reg_C-effctor"/>
</dbReference>
<dbReference type="SMART" id="SM00421">
    <property type="entry name" value="HTH_LUXR"/>
    <property type="match status" value="1"/>
</dbReference>
<dbReference type="PROSITE" id="PS50043">
    <property type="entry name" value="HTH_LUXR_2"/>
    <property type="match status" value="1"/>
</dbReference>
<dbReference type="PROSITE" id="PS00622">
    <property type="entry name" value="HTH_LUXR_1"/>
    <property type="match status" value="1"/>
</dbReference>
<dbReference type="InterPro" id="IPR058852">
    <property type="entry name" value="HTH_77"/>
</dbReference>
<reference evidence="2" key="1">
    <citation type="submission" date="2020-02" db="EMBL/GenBank/DDBJ databases">
        <authorList>
            <person name="Meier V. D."/>
        </authorList>
    </citation>
    <scope>NUCLEOTIDE SEQUENCE</scope>
    <source>
        <strain evidence="2">AVDCRST_MAG67</strain>
    </source>
</reference>
<evidence type="ECO:0000259" key="1">
    <source>
        <dbReference type="PROSITE" id="PS50043"/>
    </source>
</evidence>
<sequence>MGERSNGSIRAATTVEISVDRTSAEQFSDIARRRSADARRGSLPEQLTSFVGRSGELARVRELLGEVRLLTLVGAGGCGKTRLAIQSGSDGAAGFPDGVWWVELAALENAELLPSAVTAALGLRDRRGQAPLEVLLEHLRPRRALLVLDNCEHLLGACAKLVDTLLRSCHGLVVLATSREALGVPGESPFRVPSLSLTAESGSLRAVAQSDAATLFVDRAGQANPSFTVTEDNAPAVATICERLGGIPLAIELAAARARVLSAEQIARALDDRFHLLTQGGRMAAPRHQTLRASIDWSHDLCSEPERMLLRRLSVWTGGWTLEGAEAVSAGDGIERRAVLDLLTALIDKSLVETEERAGEIRYGMLETIRQYAAEHLAEAGEVDATRARHMAWCLQLAERAEPELVRHNAGHWMMRLEQEAGNLRTALARAVAGDSDAAVRIASALTFFWLMRGRLEEGAATFARVLEVAPQPSVVRGKVLWGLAYLNIYRAQFETCLKYAKRALADGEAFGDRSVMARALLAQGFIHSLTDHLQRAPLERSLELATEANDEWCRADATRSLAASYVRQSEHDLARPLVEDFYALARALGYRPHYAWYFNMRAWMELDHGRPIAARELAEQAVSLSTEIGEPVTLGLATAMLIECDVLQGLPAQGRARAAPYVEFMRSTGARSAAVWVEGALALADVAEGSPHGARARIEATLALLEGSLAYDQFARARRPLAVALLLLGDVDGAEREAQLLLAHAHVGRNEHVETLARDLLARAALARGAVVEAEGHVHEALAIAARRDFRLQTVNALELLARVAALTDSPAAATRLLAAVHTARADLRTVRWPPQAEVWTGVQEDLRVMLGDDGFAASWEEGLTLPIEEAVGYATRTRGKRRRPARGWESLTPTEVEVVRHAAAGLSNPQIGERMFISRSTVKAHLSHIFAKLGTSSRAELAAEATRRGLDAPGTVDAAPQ</sequence>
<name>A0A6J4TUX5_9ACTN</name>
<feature type="domain" description="HTH luxR-type" evidence="1">
    <location>
        <begin position="886"/>
        <end position="951"/>
    </location>
</feature>